<name>A0ABW2AUX9_9MICO</name>
<evidence type="ECO:0000313" key="2">
    <source>
        <dbReference type="Proteomes" id="UP001596356"/>
    </source>
</evidence>
<sequence>MAEVADRLVLFTHALREHGVPVGTSEGIDAALAAQTLGFADRDRLRAGLASALTGSPAERAIFDPLFDLYFPLAVGVRAVEDRDLLAELSTALAQNDSLDQLAVDAVTQHGRVGSGWSAQQTLQQLRPERAIAGAVKGDGGFSQAYERDELRARVGRFRELVEAEARRRNAEIRGVEQISRYAVDKTLLERDLLGLGPGDLAALKAELVPLAKKLAARLRARETARGPIDVRRTMRSSMSTGGVPMDPVYRKRSKHRPDLVVLADLSGSVGGFSMFTLLLLKALHSHFRRLRVLGFVSSAADITDLITGDLLSGSLTYWALERPELTRRGRSSNYEQSLRDLAAADGLTSRTTLLILGDARSNHARPDLDTLETIRRTVRRVYWLNPEARSRWDTGDSVASAYGQIVPMHEVRTAAGLRHFVERVL</sequence>
<keyword evidence="2" id="KW-1185">Reference proteome</keyword>
<dbReference type="PANTHER" id="PTHR39338">
    <property type="entry name" value="BLL5662 PROTEIN-RELATED"/>
    <property type="match status" value="1"/>
</dbReference>
<comment type="caution">
    <text evidence="1">The sequence shown here is derived from an EMBL/GenBank/DDBJ whole genome shotgun (WGS) entry which is preliminary data.</text>
</comment>
<dbReference type="RefSeq" id="WP_377823450.1">
    <property type="nucleotide sequence ID" value="NZ_JBHSWJ010000002.1"/>
</dbReference>
<organism evidence="1 2">
    <name type="scientific">Branchiibius cervicis</name>
    <dbReference type="NCBI Taxonomy" id="908252"/>
    <lineage>
        <taxon>Bacteria</taxon>
        <taxon>Bacillati</taxon>
        <taxon>Actinomycetota</taxon>
        <taxon>Actinomycetes</taxon>
        <taxon>Micrococcales</taxon>
        <taxon>Dermacoccaceae</taxon>
        <taxon>Branchiibius</taxon>
    </lineage>
</organism>
<dbReference type="InterPro" id="IPR008912">
    <property type="entry name" value="Uncharacterised_CoxE"/>
</dbReference>
<protein>
    <submittedName>
        <fullName evidence="1">VWA domain-containing protein</fullName>
    </submittedName>
</protein>
<dbReference type="EMBL" id="JBHSWJ010000002">
    <property type="protein sequence ID" value="MFC6714796.1"/>
    <property type="molecule type" value="Genomic_DNA"/>
</dbReference>
<dbReference type="Pfam" id="PF05762">
    <property type="entry name" value="VWA_CoxE"/>
    <property type="match status" value="1"/>
</dbReference>
<evidence type="ECO:0000313" key="1">
    <source>
        <dbReference type="EMBL" id="MFC6714796.1"/>
    </source>
</evidence>
<dbReference type="PIRSF" id="PIRSF010256">
    <property type="entry name" value="CoxE_vWa"/>
    <property type="match status" value="1"/>
</dbReference>
<gene>
    <name evidence="1" type="ORF">ACFQBT_13635</name>
</gene>
<dbReference type="InterPro" id="IPR011195">
    <property type="entry name" value="UCP010256"/>
</dbReference>
<accession>A0ABW2AUX9</accession>
<reference evidence="2" key="1">
    <citation type="journal article" date="2019" name="Int. J. Syst. Evol. Microbiol.">
        <title>The Global Catalogue of Microorganisms (GCM) 10K type strain sequencing project: providing services to taxonomists for standard genome sequencing and annotation.</title>
        <authorList>
            <consortium name="The Broad Institute Genomics Platform"/>
            <consortium name="The Broad Institute Genome Sequencing Center for Infectious Disease"/>
            <person name="Wu L."/>
            <person name="Ma J."/>
        </authorList>
    </citation>
    <scope>NUCLEOTIDE SEQUENCE [LARGE SCALE GENOMIC DNA]</scope>
    <source>
        <strain evidence="2">NBRC 106593</strain>
    </source>
</reference>
<dbReference type="Proteomes" id="UP001596356">
    <property type="component" value="Unassembled WGS sequence"/>
</dbReference>
<proteinExistence type="predicted"/>
<dbReference type="PANTHER" id="PTHR39338:SF5">
    <property type="entry name" value="BLR6139 PROTEIN"/>
    <property type="match status" value="1"/>
</dbReference>